<evidence type="ECO:0000313" key="5">
    <source>
        <dbReference type="Proteomes" id="UP000031594"/>
    </source>
</evidence>
<reference evidence="3 5" key="1">
    <citation type="submission" date="2014-08" db="EMBL/GenBank/DDBJ databases">
        <title>Methylacidiphilum kamchatkense strain Kam1 draft genome sequence.</title>
        <authorList>
            <person name="Birkeland N.-K."/>
            <person name="Erikstad H.A."/>
        </authorList>
    </citation>
    <scope>NUCLEOTIDE SEQUENCE [LARGE SCALE GENOMIC DNA]</scope>
    <source>
        <strain evidence="3 5">Kam1</strain>
    </source>
</reference>
<dbReference type="KEGG" id="mkc:kam1_1982"/>
<dbReference type="Pfam" id="PF04366">
    <property type="entry name" value="Ysc84"/>
    <property type="match status" value="1"/>
</dbReference>
<reference evidence="6" key="3">
    <citation type="submission" date="2019-03" db="EMBL/GenBank/DDBJ databases">
        <title>Complete genome of Methylacidiphilum kamchatkense Kam1.</title>
        <authorList>
            <person name="Kruse T."/>
            <person name="Murarilal Ratnadevi C."/>
            <person name="Erikstad H.-A."/>
            <person name="Birkeland N.-K."/>
        </authorList>
    </citation>
    <scope>NUCLEOTIDE SEQUENCE [LARGE SCALE GENOMIC DNA]</scope>
    <source>
        <strain evidence="6">kam1</strain>
    </source>
</reference>
<name>A0A0C1URM0_9BACT</name>
<dbReference type="PANTHER" id="PTHR15629:SF2">
    <property type="entry name" value="SH3 DOMAIN-CONTAINING YSC84-LIKE PROTEIN 1"/>
    <property type="match status" value="1"/>
</dbReference>
<evidence type="ECO:0000259" key="2">
    <source>
        <dbReference type="Pfam" id="PF04366"/>
    </source>
</evidence>
<keyword evidence="1" id="KW-0472">Membrane</keyword>
<reference evidence="4" key="2">
    <citation type="journal article" date="2019" name="BMC Genomics">
        <title>Complete genome sequence analysis of the thermoacidophilic verrucomicrobial methanotroph 'Candidatus Methylacidiphilum kamchatkense' strain Kam1 and comparison with its closest relatives.</title>
        <authorList>
            <person name="Kruse T."/>
            <person name="Ratnadevi C.M."/>
            <person name="Erikstad H.A."/>
            <person name="Birkeland N.K."/>
        </authorList>
    </citation>
    <scope>NUCLEOTIDE SEQUENCE</scope>
    <source>
        <strain evidence="4">Kam1</strain>
    </source>
</reference>
<evidence type="ECO:0000256" key="1">
    <source>
        <dbReference type="SAM" id="Phobius"/>
    </source>
</evidence>
<dbReference type="Proteomes" id="UP000031594">
    <property type="component" value="Unassembled WGS sequence"/>
</dbReference>
<keyword evidence="1" id="KW-1133">Transmembrane helix</keyword>
<dbReference type="Proteomes" id="UP000315925">
    <property type="component" value="Chromosome"/>
</dbReference>
<dbReference type="STRING" id="1202785.A946_02380"/>
<dbReference type="InterPro" id="IPR051702">
    <property type="entry name" value="SH3_domain_YSC84-like"/>
</dbReference>
<sequence>MRKDGSQAGSTALKLTVINSIKVMIVLNKGRQKTKTFFWSIFWSLLLLAFSIQKLCAWNLEKKIDQVVPLIQMMKNRYKDNVPEPIFQEAKGIGFISLYQASLFMKERQGVGLIIVRLPEGRWSGPLAVKVSGWDLGLSVGFLSADLLLVINTQETIDLLIKGTKCNIGVGQSAQPGLVELTEDQAISPTAAVYVYLISKKKLKGIAIGNIDLVADPETNWKYYQTKCIPYQILSGRIAVPESGQRLIQALLEPYRSLPVKPAERVVASPP</sequence>
<dbReference type="GO" id="GO:0035091">
    <property type="term" value="F:phosphatidylinositol binding"/>
    <property type="evidence" value="ECO:0007669"/>
    <property type="project" value="TreeGrafter"/>
</dbReference>
<dbReference type="PANTHER" id="PTHR15629">
    <property type="entry name" value="SH3YL1 PROTEIN"/>
    <property type="match status" value="1"/>
</dbReference>
<evidence type="ECO:0000313" key="4">
    <source>
        <dbReference type="EMBL" id="QDQ43192.1"/>
    </source>
</evidence>
<dbReference type="InterPro" id="IPR007461">
    <property type="entry name" value="Ysc84_actin-binding"/>
</dbReference>
<organism evidence="4 6">
    <name type="scientific">Methylacidiphilum kamchatkense Kam1</name>
    <dbReference type="NCBI Taxonomy" id="1202785"/>
    <lineage>
        <taxon>Bacteria</taxon>
        <taxon>Pseudomonadati</taxon>
        <taxon>Verrucomicrobiota</taxon>
        <taxon>Methylacidiphilae</taxon>
        <taxon>Methylacidiphilales</taxon>
        <taxon>Methylacidiphilaceae</taxon>
        <taxon>Methylacidiphilum (ex Ratnadevi et al. 2023)</taxon>
    </lineage>
</organism>
<evidence type="ECO:0000313" key="3">
    <source>
        <dbReference type="EMBL" id="KIE58929.1"/>
    </source>
</evidence>
<dbReference type="EMBL" id="JQNX01000002">
    <property type="protein sequence ID" value="KIE58929.1"/>
    <property type="molecule type" value="Genomic_DNA"/>
</dbReference>
<dbReference type="AlphaFoldDB" id="A0A0C1URM0"/>
<proteinExistence type="predicted"/>
<feature type="transmembrane region" description="Helical" evidence="1">
    <location>
        <begin position="37"/>
        <end position="60"/>
    </location>
</feature>
<dbReference type="OrthoDB" id="188763at2"/>
<feature type="domain" description="Ysc84 actin-binding" evidence="2">
    <location>
        <begin position="133"/>
        <end position="251"/>
    </location>
</feature>
<gene>
    <name evidence="3" type="ORF">A946_02380</name>
    <name evidence="4" type="ORF">kam1_1982</name>
</gene>
<dbReference type="CDD" id="cd11524">
    <property type="entry name" value="SYLF"/>
    <property type="match status" value="1"/>
</dbReference>
<accession>A0A0C1URM0</accession>
<dbReference type="RefSeq" id="WP_039720850.1">
    <property type="nucleotide sequence ID" value="NZ_JQNX01000002.1"/>
</dbReference>
<keyword evidence="5" id="KW-1185">Reference proteome</keyword>
<keyword evidence="1" id="KW-0812">Transmembrane</keyword>
<evidence type="ECO:0000313" key="6">
    <source>
        <dbReference type="Proteomes" id="UP000315925"/>
    </source>
</evidence>
<protein>
    <submittedName>
        <fullName evidence="4">Lipid-binding SYLF domain-containing protein</fullName>
    </submittedName>
</protein>
<dbReference type="EMBL" id="CP037899">
    <property type="protein sequence ID" value="QDQ43192.1"/>
    <property type="molecule type" value="Genomic_DNA"/>
</dbReference>